<dbReference type="Pfam" id="PF10613">
    <property type="entry name" value="Lig_chan-Glu_bd"/>
    <property type="match status" value="1"/>
</dbReference>
<dbReference type="InterPro" id="IPR052192">
    <property type="entry name" value="Insect_Ionotropic_Sensory_Rcpt"/>
</dbReference>
<evidence type="ECO:0000256" key="10">
    <source>
        <dbReference type="ARBA" id="ARBA00023286"/>
    </source>
</evidence>
<gene>
    <name evidence="14" type="ORF">BINO364_LOCUS13947</name>
</gene>
<keyword evidence="9" id="KW-0325">Glycoprotein</keyword>
<evidence type="ECO:0000313" key="14">
    <source>
        <dbReference type="EMBL" id="CAH0728769.1"/>
    </source>
</evidence>
<dbReference type="SUPFAM" id="SSF53850">
    <property type="entry name" value="Periplasmic binding protein-like II"/>
    <property type="match status" value="1"/>
</dbReference>
<keyword evidence="3" id="KW-1003">Cell membrane</keyword>
<dbReference type="OrthoDB" id="8182981at2759"/>
<keyword evidence="8" id="KW-0675">Receptor</keyword>
<comment type="subcellular location">
    <subcellularLocation>
        <location evidence="1">Cell membrane</location>
        <topology evidence="1">Multi-pass membrane protein</topology>
    </subcellularLocation>
</comment>
<keyword evidence="10" id="KW-1071">Ligand-gated ion channel</keyword>
<reference evidence="14" key="1">
    <citation type="submission" date="2021-12" db="EMBL/GenBank/DDBJ databases">
        <authorList>
            <person name="Martin H S."/>
        </authorList>
    </citation>
    <scope>NUCLEOTIDE SEQUENCE</scope>
</reference>
<keyword evidence="5 12" id="KW-1133">Transmembrane helix</keyword>
<dbReference type="InterPro" id="IPR019594">
    <property type="entry name" value="Glu/Gly-bd"/>
</dbReference>
<organism evidence="14 15">
    <name type="scientific">Brenthis ino</name>
    <name type="common">lesser marbled fritillary</name>
    <dbReference type="NCBI Taxonomy" id="405034"/>
    <lineage>
        <taxon>Eukaryota</taxon>
        <taxon>Metazoa</taxon>
        <taxon>Ecdysozoa</taxon>
        <taxon>Arthropoda</taxon>
        <taxon>Hexapoda</taxon>
        <taxon>Insecta</taxon>
        <taxon>Pterygota</taxon>
        <taxon>Neoptera</taxon>
        <taxon>Endopterygota</taxon>
        <taxon>Lepidoptera</taxon>
        <taxon>Glossata</taxon>
        <taxon>Ditrysia</taxon>
        <taxon>Papilionoidea</taxon>
        <taxon>Nymphalidae</taxon>
        <taxon>Heliconiinae</taxon>
        <taxon>Argynnini</taxon>
        <taxon>Brenthis</taxon>
    </lineage>
</organism>
<feature type="non-terminal residue" evidence="14">
    <location>
        <position position="442"/>
    </location>
</feature>
<dbReference type="Proteomes" id="UP000838878">
    <property type="component" value="Chromosome 7"/>
</dbReference>
<dbReference type="GO" id="GO:0015276">
    <property type="term" value="F:ligand-gated monoatomic ion channel activity"/>
    <property type="evidence" value="ECO:0007669"/>
    <property type="project" value="InterPro"/>
</dbReference>
<evidence type="ECO:0000256" key="6">
    <source>
        <dbReference type="ARBA" id="ARBA00023065"/>
    </source>
</evidence>
<dbReference type="EMBL" id="OV170227">
    <property type="protein sequence ID" value="CAH0728769.1"/>
    <property type="molecule type" value="Genomic_DNA"/>
</dbReference>
<feature type="domain" description="Ionotropic glutamate receptor L-glutamate and glycine-binding" evidence="13">
    <location>
        <begin position="196"/>
        <end position="304"/>
    </location>
</feature>
<evidence type="ECO:0000256" key="5">
    <source>
        <dbReference type="ARBA" id="ARBA00022989"/>
    </source>
</evidence>
<evidence type="ECO:0000256" key="12">
    <source>
        <dbReference type="SAM" id="Phobius"/>
    </source>
</evidence>
<keyword evidence="15" id="KW-1185">Reference proteome</keyword>
<dbReference type="PANTHER" id="PTHR42643">
    <property type="entry name" value="IONOTROPIC RECEPTOR 20A-RELATED"/>
    <property type="match status" value="1"/>
</dbReference>
<evidence type="ECO:0000256" key="9">
    <source>
        <dbReference type="ARBA" id="ARBA00023180"/>
    </source>
</evidence>
<keyword evidence="4 12" id="KW-0812">Transmembrane</keyword>
<dbReference type="AlphaFoldDB" id="A0A8J9YDV2"/>
<evidence type="ECO:0000256" key="1">
    <source>
        <dbReference type="ARBA" id="ARBA00004651"/>
    </source>
</evidence>
<sequence length="442" mass="50393">MLFLPEVLMPIEILLQILTDNYLNLSYCVTIVSEEHILIKIPNTFMRISVNDNDTLTNLMLNASEMGCSDYIVQVNKPEIFMLAFEDVVHLGNVRKGDRKIIILPTLQNLINKSSQTLTNVLSMKETRFVANILIIVPSETVNQCYTYDLITHQFIGKHENEKPITLDRWNSCTRKFEKDANLFPHNMTNLDGKIVKVTGFTYTPYVLLDLDPNIVPNGRDGLEVRIVEELCRWINCKIKIVGDDGREWGEIYDNMTGVGILGNVLIDRADLGITALYSWYEEYVVMDFSTPFLRTGITCIAPSPRLLASWQMPLLPFKLYMWISLFFTFIYASLALMVAKRFSSTNVFLTTFGIMITQSQPESGFSSWRIRSVVGWMMMTGLVLDNAYGGGLASTFTVPRYEPTIDTVQDIVDRKLIWGATHDAWIFSITLSQEVITYIIS</sequence>
<protein>
    <recommendedName>
        <fullName evidence="13">Ionotropic glutamate receptor L-glutamate and glycine-binding domain-containing protein</fullName>
    </recommendedName>
</protein>
<evidence type="ECO:0000256" key="2">
    <source>
        <dbReference type="ARBA" id="ARBA00022448"/>
    </source>
</evidence>
<dbReference type="Gene3D" id="1.10.287.70">
    <property type="match status" value="1"/>
</dbReference>
<evidence type="ECO:0000256" key="11">
    <source>
        <dbReference type="ARBA" id="ARBA00023303"/>
    </source>
</evidence>
<evidence type="ECO:0000256" key="7">
    <source>
        <dbReference type="ARBA" id="ARBA00023136"/>
    </source>
</evidence>
<feature type="transmembrane region" description="Helical" evidence="12">
    <location>
        <begin position="320"/>
        <end position="340"/>
    </location>
</feature>
<evidence type="ECO:0000256" key="4">
    <source>
        <dbReference type="ARBA" id="ARBA00022692"/>
    </source>
</evidence>
<evidence type="ECO:0000313" key="15">
    <source>
        <dbReference type="Proteomes" id="UP000838878"/>
    </source>
</evidence>
<keyword evidence="2" id="KW-0813">Transport</keyword>
<accession>A0A8J9YDV2</accession>
<proteinExistence type="predicted"/>
<keyword evidence="7 12" id="KW-0472">Membrane</keyword>
<evidence type="ECO:0000256" key="8">
    <source>
        <dbReference type="ARBA" id="ARBA00023170"/>
    </source>
</evidence>
<keyword evidence="11" id="KW-0407">Ion channel</keyword>
<evidence type="ECO:0000259" key="13">
    <source>
        <dbReference type="Pfam" id="PF10613"/>
    </source>
</evidence>
<evidence type="ECO:0000256" key="3">
    <source>
        <dbReference type="ARBA" id="ARBA00022475"/>
    </source>
</evidence>
<name>A0A8J9YDV2_9NEOP</name>
<dbReference type="GO" id="GO:0005886">
    <property type="term" value="C:plasma membrane"/>
    <property type="evidence" value="ECO:0007669"/>
    <property type="project" value="UniProtKB-SubCell"/>
</dbReference>
<dbReference type="PANTHER" id="PTHR42643:SF40">
    <property type="entry name" value="IONOTROPIC RECEPTOR 41A-RELATED"/>
    <property type="match status" value="1"/>
</dbReference>
<dbReference type="Gene3D" id="3.40.190.10">
    <property type="entry name" value="Periplasmic binding protein-like II"/>
    <property type="match status" value="1"/>
</dbReference>
<keyword evidence="6" id="KW-0406">Ion transport</keyword>